<evidence type="ECO:0000259" key="3">
    <source>
        <dbReference type="PROSITE" id="PS50801"/>
    </source>
</evidence>
<dbReference type="PANTHER" id="PTHR33495:SF2">
    <property type="entry name" value="ANTI-SIGMA FACTOR ANTAGONIST TM_1081-RELATED"/>
    <property type="match status" value="1"/>
</dbReference>
<organism evidence="4 5">
    <name type="scientific">Nonomuraea recticatena</name>
    <dbReference type="NCBI Taxonomy" id="46178"/>
    <lineage>
        <taxon>Bacteria</taxon>
        <taxon>Bacillati</taxon>
        <taxon>Actinomycetota</taxon>
        <taxon>Actinomycetes</taxon>
        <taxon>Streptosporangiales</taxon>
        <taxon>Streptosporangiaceae</taxon>
        <taxon>Nonomuraea</taxon>
    </lineage>
</organism>
<evidence type="ECO:0000256" key="1">
    <source>
        <dbReference type="ARBA" id="ARBA00009013"/>
    </source>
</evidence>
<evidence type="ECO:0000256" key="2">
    <source>
        <dbReference type="RuleBase" id="RU003749"/>
    </source>
</evidence>
<dbReference type="Pfam" id="PF01740">
    <property type="entry name" value="STAS"/>
    <property type="match status" value="1"/>
</dbReference>
<dbReference type="Proteomes" id="UP001501666">
    <property type="component" value="Unassembled WGS sequence"/>
</dbReference>
<gene>
    <name evidence="4" type="ORF">GCM10010412_067860</name>
</gene>
<dbReference type="EMBL" id="BAAATE010000022">
    <property type="protein sequence ID" value="GAA2682524.1"/>
    <property type="molecule type" value="Genomic_DNA"/>
</dbReference>
<dbReference type="InterPro" id="IPR002645">
    <property type="entry name" value="STAS_dom"/>
</dbReference>
<protein>
    <recommendedName>
        <fullName evidence="2">Anti-sigma factor antagonist</fullName>
    </recommendedName>
</protein>
<sequence length="132" mass="14019">MNPDPSGSGQPTLVILVLPSVAGVTVALQGELDMVTASWLRQELDQVFAEPGRKRLILDLSGLTFCDSSGLGAMIGAYNQVQQTGGQIALVGAQERLRNLLVRTGLDRILPHYPTLAEAESAFTPPPPTPDI</sequence>
<dbReference type="InterPro" id="IPR036513">
    <property type="entry name" value="STAS_dom_sf"/>
</dbReference>
<dbReference type="CDD" id="cd07043">
    <property type="entry name" value="STAS_anti-anti-sigma_factors"/>
    <property type="match status" value="1"/>
</dbReference>
<comment type="similarity">
    <text evidence="1 2">Belongs to the anti-sigma-factor antagonist family.</text>
</comment>
<accession>A0ABP6F8L3</accession>
<dbReference type="SUPFAM" id="SSF52091">
    <property type="entry name" value="SpoIIaa-like"/>
    <property type="match status" value="1"/>
</dbReference>
<comment type="caution">
    <text evidence="4">The sequence shown here is derived from an EMBL/GenBank/DDBJ whole genome shotgun (WGS) entry which is preliminary data.</text>
</comment>
<dbReference type="InterPro" id="IPR003658">
    <property type="entry name" value="Anti-sigma_ant"/>
</dbReference>
<dbReference type="NCBIfam" id="TIGR00377">
    <property type="entry name" value="ant_ant_sig"/>
    <property type="match status" value="1"/>
</dbReference>
<evidence type="ECO:0000313" key="4">
    <source>
        <dbReference type="EMBL" id="GAA2682524.1"/>
    </source>
</evidence>
<name>A0ABP6F8L3_9ACTN</name>
<keyword evidence="5" id="KW-1185">Reference proteome</keyword>
<feature type="domain" description="STAS" evidence="3">
    <location>
        <begin position="24"/>
        <end position="123"/>
    </location>
</feature>
<dbReference type="PROSITE" id="PS50801">
    <property type="entry name" value="STAS"/>
    <property type="match status" value="1"/>
</dbReference>
<proteinExistence type="inferred from homology"/>
<dbReference type="RefSeq" id="WP_346152165.1">
    <property type="nucleotide sequence ID" value="NZ_BAAATE010000022.1"/>
</dbReference>
<reference evidence="5" key="1">
    <citation type="journal article" date="2019" name="Int. J. Syst. Evol. Microbiol.">
        <title>The Global Catalogue of Microorganisms (GCM) 10K type strain sequencing project: providing services to taxonomists for standard genome sequencing and annotation.</title>
        <authorList>
            <consortium name="The Broad Institute Genomics Platform"/>
            <consortium name="The Broad Institute Genome Sequencing Center for Infectious Disease"/>
            <person name="Wu L."/>
            <person name="Ma J."/>
        </authorList>
    </citation>
    <scope>NUCLEOTIDE SEQUENCE [LARGE SCALE GENOMIC DNA]</scope>
    <source>
        <strain evidence="5">JCM 6835</strain>
    </source>
</reference>
<dbReference type="PANTHER" id="PTHR33495">
    <property type="entry name" value="ANTI-SIGMA FACTOR ANTAGONIST TM_1081-RELATED-RELATED"/>
    <property type="match status" value="1"/>
</dbReference>
<dbReference type="Gene3D" id="3.30.750.24">
    <property type="entry name" value="STAS domain"/>
    <property type="match status" value="1"/>
</dbReference>
<evidence type="ECO:0000313" key="5">
    <source>
        <dbReference type="Proteomes" id="UP001501666"/>
    </source>
</evidence>